<comment type="similarity">
    <text evidence="1">Belongs to the LysR transcriptional regulatory family.</text>
</comment>
<dbReference type="Pfam" id="PF03466">
    <property type="entry name" value="LysR_substrate"/>
    <property type="match status" value="1"/>
</dbReference>
<dbReference type="Gene3D" id="1.10.10.10">
    <property type="entry name" value="Winged helix-like DNA-binding domain superfamily/Winged helix DNA-binding domain"/>
    <property type="match status" value="1"/>
</dbReference>
<dbReference type="PROSITE" id="PS50931">
    <property type="entry name" value="HTH_LYSR"/>
    <property type="match status" value="1"/>
</dbReference>
<dbReference type="SUPFAM" id="SSF46785">
    <property type="entry name" value="Winged helix' DNA-binding domain"/>
    <property type="match status" value="1"/>
</dbReference>
<feature type="domain" description="HTH lysR-type" evidence="5">
    <location>
        <begin position="1"/>
        <end position="60"/>
    </location>
</feature>
<dbReference type="InterPro" id="IPR000847">
    <property type="entry name" value="LysR_HTH_N"/>
</dbReference>
<keyword evidence="4" id="KW-0804">Transcription</keyword>
<dbReference type="InterPro" id="IPR050950">
    <property type="entry name" value="HTH-type_LysR_regulators"/>
</dbReference>
<evidence type="ECO:0000256" key="3">
    <source>
        <dbReference type="ARBA" id="ARBA00023125"/>
    </source>
</evidence>
<dbReference type="Gene3D" id="3.40.190.290">
    <property type="match status" value="1"/>
</dbReference>
<dbReference type="RefSeq" id="WP_013104131.1">
    <property type="nucleotide sequence ID" value="NZ_CP037939.1"/>
</dbReference>
<dbReference type="EMBL" id="CP037939">
    <property type="protein sequence ID" value="QBR47656.1"/>
    <property type="molecule type" value="Genomic_DNA"/>
</dbReference>
<accession>A0ABX5SJY7</accession>
<dbReference type="InterPro" id="IPR036390">
    <property type="entry name" value="WH_DNA-bd_sf"/>
</dbReference>
<reference evidence="6 7" key="1">
    <citation type="submission" date="2019-03" db="EMBL/GenBank/DDBJ databases">
        <title>Complete Genome Sequence of Leuconostoc kimchii strain NKJ218 Isolated from Homemade Kimchi.</title>
        <authorList>
            <person name="Jung J.Y."/>
            <person name="Jin H.M."/>
            <person name="Jung J.-W."/>
            <person name="Lee S.-Y."/>
            <person name="Ryu B.-G."/>
            <person name="Han S.-S."/>
            <person name="Kang H.K."/>
            <person name="Choi H.W."/>
            <person name="Chung E.J."/>
            <person name="Choi K.-M."/>
        </authorList>
    </citation>
    <scope>NUCLEOTIDE SEQUENCE [LARGE SCALE GENOMIC DNA]</scope>
    <source>
        <strain evidence="6 7">NKJ218</strain>
    </source>
</reference>
<proteinExistence type="inferred from homology"/>
<dbReference type="InterPro" id="IPR036388">
    <property type="entry name" value="WH-like_DNA-bd_sf"/>
</dbReference>
<evidence type="ECO:0000313" key="7">
    <source>
        <dbReference type="Proteomes" id="UP000295756"/>
    </source>
</evidence>
<dbReference type="PANTHER" id="PTHR30419">
    <property type="entry name" value="HTH-TYPE TRANSCRIPTIONAL REGULATOR YBHD"/>
    <property type="match status" value="1"/>
</dbReference>
<evidence type="ECO:0000256" key="1">
    <source>
        <dbReference type="ARBA" id="ARBA00009437"/>
    </source>
</evidence>
<dbReference type="PANTHER" id="PTHR30419:SF25">
    <property type="entry name" value="HTH-TYPE TRANSCRIPTIONAL REGULATOR YTLI"/>
    <property type="match status" value="1"/>
</dbReference>
<sequence length="299" mass="33653">MKTEDFTYFNELYTKKSFTKVAQTFGVSQPSISTALKRLETYFKSKLVIRGNSQTELKFTPAGEQLYKHTSSITTELDNALHELNHLKSHITTIGLPPMLKSAYFAKIAVASKEFDKRFNIKNMHIYEAGSNVLKKSLIDGEVDIALLGSLNSDVTDELLQEPFVQANFKIYVSNKNPLSKRKSLSFADLKSEHFVALDSSFIHNQAIAYFASAGNIRPKFFMKTSDINFLMNMVSENLGIALLADIVKPTTADIVTLPLTNENQPTFIGSIAFRKNHILTSEEKMLITILSQYSRTKE</sequence>
<evidence type="ECO:0000259" key="5">
    <source>
        <dbReference type="PROSITE" id="PS50931"/>
    </source>
</evidence>
<keyword evidence="7" id="KW-1185">Reference proteome</keyword>
<evidence type="ECO:0000256" key="2">
    <source>
        <dbReference type="ARBA" id="ARBA00023015"/>
    </source>
</evidence>
<evidence type="ECO:0000313" key="6">
    <source>
        <dbReference type="EMBL" id="QBR47656.1"/>
    </source>
</evidence>
<organism evidence="6 7">
    <name type="scientific">Leuconostoc kimchii</name>
    <dbReference type="NCBI Taxonomy" id="136609"/>
    <lineage>
        <taxon>Bacteria</taxon>
        <taxon>Bacillati</taxon>
        <taxon>Bacillota</taxon>
        <taxon>Bacilli</taxon>
        <taxon>Lactobacillales</taxon>
        <taxon>Lactobacillaceae</taxon>
        <taxon>Leuconostoc</taxon>
    </lineage>
</organism>
<keyword evidence="2" id="KW-0805">Transcription regulation</keyword>
<protein>
    <submittedName>
        <fullName evidence="6">LysR family transcriptional regulator</fullName>
    </submittedName>
</protein>
<dbReference type="Proteomes" id="UP000295756">
    <property type="component" value="Chromosome"/>
</dbReference>
<dbReference type="PRINTS" id="PR00039">
    <property type="entry name" value="HTHLYSR"/>
</dbReference>
<name>A0ABX5SJY7_9LACO</name>
<evidence type="ECO:0000256" key="4">
    <source>
        <dbReference type="ARBA" id="ARBA00023163"/>
    </source>
</evidence>
<dbReference type="InterPro" id="IPR005119">
    <property type="entry name" value="LysR_subst-bd"/>
</dbReference>
<keyword evidence="3" id="KW-0238">DNA-binding</keyword>
<dbReference type="SUPFAM" id="SSF53850">
    <property type="entry name" value="Periplasmic binding protein-like II"/>
    <property type="match status" value="1"/>
</dbReference>
<gene>
    <name evidence="6" type="ORF">EW139_05790</name>
</gene>
<dbReference type="Pfam" id="PF00126">
    <property type="entry name" value="HTH_1"/>
    <property type="match status" value="1"/>
</dbReference>